<dbReference type="AlphaFoldDB" id="A0A243GKB6"/>
<dbReference type="EMBL" id="NFEL01000047">
    <property type="protein sequence ID" value="OUA07547.1"/>
    <property type="molecule type" value="Genomic_DNA"/>
</dbReference>
<accession>A0A243GKB6</accession>
<protein>
    <submittedName>
        <fullName evidence="1">Uncharacterized protein</fullName>
    </submittedName>
</protein>
<name>A0A243GKB6_BACTF</name>
<dbReference type="Proteomes" id="UP000195030">
    <property type="component" value="Unassembled WGS sequence"/>
</dbReference>
<organism evidence="1 2">
    <name type="scientific">Bacillus thuringiensis subsp. finitimus</name>
    <dbReference type="NCBI Taxonomy" id="29337"/>
    <lineage>
        <taxon>Bacteria</taxon>
        <taxon>Bacillati</taxon>
        <taxon>Bacillota</taxon>
        <taxon>Bacilli</taxon>
        <taxon>Bacillales</taxon>
        <taxon>Bacillaceae</taxon>
        <taxon>Bacillus</taxon>
        <taxon>Bacillus cereus group</taxon>
    </lineage>
</organism>
<reference evidence="1 2" key="1">
    <citation type="submission" date="2016-10" db="EMBL/GenBank/DDBJ databases">
        <title>Comparative genomics of Bacillus thuringiensis reveals a path to pathogens against multiple invertebrate hosts.</title>
        <authorList>
            <person name="Zheng J."/>
            <person name="Gao Q."/>
            <person name="Liu H."/>
            <person name="Peng D."/>
            <person name="Ruan L."/>
            <person name="Sun M."/>
        </authorList>
    </citation>
    <scope>NUCLEOTIDE SEQUENCE [LARGE SCALE GENOMIC DNA]</scope>
    <source>
        <strain evidence="1">CTC</strain>
    </source>
</reference>
<comment type="caution">
    <text evidence="1">The sequence shown here is derived from an EMBL/GenBank/DDBJ whole genome shotgun (WGS) entry which is preliminary data.</text>
</comment>
<evidence type="ECO:0000313" key="1">
    <source>
        <dbReference type="EMBL" id="OUA07547.1"/>
    </source>
</evidence>
<proteinExistence type="predicted"/>
<evidence type="ECO:0000313" key="2">
    <source>
        <dbReference type="Proteomes" id="UP000195030"/>
    </source>
</evidence>
<sequence length="202" mass="23763">MFMKRMSFERPTDYYDERLYTIDEKICALLKERKELSGGNPGFPHDEANYKWAKQYGFYPDYLNSLFSSMMDEAEFKPRVEPTTFKKHIPVFKTYEYKGIMYTLTFIRQYANASVVYLYSDWDSTNEAFNEVKPHSFFQLSIDDTYDCWPEGGGGTDGHLSHHFVISPALPDNLSGISLRFKEHNMPFRKDQAVLEFEIQID</sequence>
<gene>
    <name evidence="1" type="ORF">BK772_19075</name>
</gene>